<proteinExistence type="predicted"/>
<dbReference type="EMBL" id="JH795856">
    <property type="protein sequence ID" value="EJU05646.1"/>
    <property type="molecule type" value="Genomic_DNA"/>
</dbReference>
<keyword evidence="2" id="KW-1185">Reference proteome</keyword>
<reference evidence="1 2" key="1">
    <citation type="journal article" date="2012" name="Science">
        <title>The Paleozoic origin of enzymatic lignin decomposition reconstructed from 31 fungal genomes.</title>
        <authorList>
            <person name="Floudas D."/>
            <person name="Binder M."/>
            <person name="Riley R."/>
            <person name="Barry K."/>
            <person name="Blanchette R.A."/>
            <person name="Henrissat B."/>
            <person name="Martinez A.T."/>
            <person name="Otillar R."/>
            <person name="Spatafora J.W."/>
            <person name="Yadav J.S."/>
            <person name="Aerts A."/>
            <person name="Benoit I."/>
            <person name="Boyd A."/>
            <person name="Carlson A."/>
            <person name="Copeland A."/>
            <person name="Coutinho P.M."/>
            <person name="de Vries R.P."/>
            <person name="Ferreira P."/>
            <person name="Findley K."/>
            <person name="Foster B."/>
            <person name="Gaskell J."/>
            <person name="Glotzer D."/>
            <person name="Gorecki P."/>
            <person name="Heitman J."/>
            <person name="Hesse C."/>
            <person name="Hori C."/>
            <person name="Igarashi K."/>
            <person name="Jurgens J.A."/>
            <person name="Kallen N."/>
            <person name="Kersten P."/>
            <person name="Kohler A."/>
            <person name="Kuees U."/>
            <person name="Kumar T.K.A."/>
            <person name="Kuo A."/>
            <person name="LaButti K."/>
            <person name="Larrondo L.F."/>
            <person name="Lindquist E."/>
            <person name="Ling A."/>
            <person name="Lombard V."/>
            <person name="Lucas S."/>
            <person name="Lundell T."/>
            <person name="Martin R."/>
            <person name="McLaughlin D.J."/>
            <person name="Morgenstern I."/>
            <person name="Morin E."/>
            <person name="Murat C."/>
            <person name="Nagy L.G."/>
            <person name="Nolan M."/>
            <person name="Ohm R.A."/>
            <person name="Patyshakuliyeva A."/>
            <person name="Rokas A."/>
            <person name="Ruiz-Duenas F.J."/>
            <person name="Sabat G."/>
            <person name="Salamov A."/>
            <person name="Samejima M."/>
            <person name="Schmutz J."/>
            <person name="Slot J.C."/>
            <person name="St John F."/>
            <person name="Stenlid J."/>
            <person name="Sun H."/>
            <person name="Sun S."/>
            <person name="Syed K."/>
            <person name="Tsang A."/>
            <person name="Wiebenga A."/>
            <person name="Young D."/>
            <person name="Pisabarro A."/>
            <person name="Eastwood D.C."/>
            <person name="Martin F."/>
            <person name="Cullen D."/>
            <person name="Grigoriev I.V."/>
            <person name="Hibbett D.S."/>
        </authorList>
    </citation>
    <scope>NUCLEOTIDE SEQUENCE [LARGE SCALE GENOMIC DNA]</scope>
    <source>
        <strain evidence="1 2">DJM-731 SS1</strain>
    </source>
</reference>
<organism evidence="1 2">
    <name type="scientific">Dacryopinax primogenitus (strain DJM 731)</name>
    <name type="common">Brown rot fungus</name>
    <dbReference type="NCBI Taxonomy" id="1858805"/>
    <lineage>
        <taxon>Eukaryota</taxon>
        <taxon>Fungi</taxon>
        <taxon>Dikarya</taxon>
        <taxon>Basidiomycota</taxon>
        <taxon>Agaricomycotina</taxon>
        <taxon>Dacrymycetes</taxon>
        <taxon>Dacrymycetales</taxon>
        <taxon>Dacrymycetaceae</taxon>
        <taxon>Dacryopinax</taxon>
    </lineage>
</organism>
<dbReference type="AlphaFoldDB" id="M5G5W0"/>
<protein>
    <submittedName>
        <fullName evidence="1">Uncharacterized protein</fullName>
    </submittedName>
</protein>
<dbReference type="GeneID" id="63684744"/>
<sequence length="491" mass="54884">MATNNLTFTYRLTFQVDGTVQAAPINQSSTPVALTDRMACFAEKNGEPWVHVVTREGLEAAIPQDALHGTVYGAFIEPERQLILLTTECDAIRVYDQEKLIKGSEITDSLPVDRRKAEQFRIESLEGFQEVCIPHQVWFLSTDPFVMAVRRDVDIKLFVLQPYSDAVPSSWAHLPVREDEYINSLCLSPDGSSLVYLLRQTGDEHRTVLRVASLPPIPVTHNTKRTAVCSDSWDVCFSGDDDGDILRHCNSIHAVLLPNTSTLRILLGAQETVLWLELDVKIDPSRETAPNLPVPRELALRNSALPEGRAVREGSTLWARAAAGGVIEVANFAQRPDTGSIPRTMTVPKELSLRNMDFWSRPEGSTHVLKTSFGAMRPLYALAAESEAFHNLWVCATPTRRKPRYFAILEYTEEAPDSSSRYNFKYSDDSAQVAYDLVQTPPEELKNQRSAAVVEDITLLLDQSEDDSVRRTAAIRLGLSRLDTSENMLIN</sequence>
<gene>
    <name evidence="1" type="ORF">DACRYDRAFT_113708</name>
</gene>
<evidence type="ECO:0000313" key="1">
    <source>
        <dbReference type="EMBL" id="EJU05646.1"/>
    </source>
</evidence>
<accession>M5G5W0</accession>
<evidence type="ECO:0000313" key="2">
    <source>
        <dbReference type="Proteomes" id="UP000030653"/>
    </source>
</evidence>
<dbReference type="HOGENOM" id="CLU_555503_0_0_1"/>
<dbReference type="RefSeq" id="XP_040632540.1">
    <property type="nucleotide sequence ID" value="XM_040769682.1"/>
</dbReference>
<name>M5G5W0_DACPD</name>
<dbReference type="Proteomes" id="UP000030653">
    <property type="component" value="Unassembled WGS sequence"/>
</dbReference>
<dbReference type="SUPFAM" id="SSF82171">
    <property type="entry name" value="DPP6 N-terminal domain-like"/>
    <property type="match status" value="1"/>
</dbReference>